<keyword evidence="1" id="KW-1133">Transmembrane helix</keyword>
<comment type="caution">
    <text evidence="2">The sequence shown here is derived from an EMBL/GenBank/DDBJ whole genome shotgun (WGS) entry which is preliminary data.</text>
</comment>
<protein>
    <submittedName>
        <fullName evidence="2">Uncharacterized protein</fullName>
    </submittedName>
</protein>
<name>A0ABR2VUX5_9FUNG</name>
<evidence type="ECO:0000313" key="3">
    <source>
        <dbReference type="Proteomes" id="UP001479436"/>
    </source>
</evidence>
<keyword evidence="1" id="KW-0472">Membrane</keyword>
<gene>
    <name evidence="2" type="ORF">K7432_010772</name>
</gene>
<dbReference type="EMBL" id="JASJQH010007643">
    <property type="protein sequence ID" value="KAK9703381.1"/>
    <property type="molecule type" value="Genomic_DNA"/>
</dbReference>
<evidence type="ECO:0000256" key="1">
    <source>
        <dbReference type="SAM" id="Phobius"/>
    </source>
</evidence>
<accession>A0ABR2VUX5</accession>
<keyword evidence="3" id="KW-1185">Reference proteome</keyword>
<organism evidence="2 3">
    <name type="scientific">Basidiobolus ranarum</name>
    <dbReference type="NCBI Taxonomy" id="34480"/>
    <lineage>
        <taxon>Eukaryota</taxon>
        <taxon>Fungi</taxon>
        <taxon>Fungi incertae sedis</taxon>
        <taxon>Zoopagomycota</taxon>
        <taxon>Entomophthoromycotina</taxon>
        <taxon>Basidiobolomycetes</taxon>
        <taxon>Basidiobolales</taxon>
        <taxon>Basidiobolaceae</taxon>
        <taxon>Basidiobolus</taxon>
    </lineage>
</organism>
<proteinExistence type="predicted"/>
<keyword evidence="1" id="KW-0812">Transmembrane</keyword>
<reference evidence="2 3" key="1">
    <citation type="submission" date="2023-04" db="EMBL/GenBank/DDBJ databases">
        <title>Genome of Basidiobolus ranarum AG-B5.</title>
        <authorList>
            <person name="Stajich J.E."/>
            <person name="Carter-House D."/>
            <person name="Gryganskyi A."/>
        </authorList>
    </citation>
    <scope>NUCLEOTIDE SEQUENCE [LARGE SCALE GENOMIC DNA]</scope>
    <source>
        <strain evidence="2 3">AG-B5</strain>
    </source>
</reference>
<feature type="transmembrane region" description="Helical" evidence="1">
    <location>
        <begin position="159"/>
        <end position="181"/>
    </location>
</feature>
<dbReference type="Proteomes" id="UP001479436">
    <property type="component" value="Unassembled WGS sequence"/>
</dbReference>
<evidence type="ECO:0000313" key="2">
    <source>
        <dbReference type="EMBL" id="KAK9703381.1"/>
    </source>
</evidence>
<sequence length="250" mass="28980">MRQLFLFSGKLFLEYFPFTMDVILSSVEVVVNSVSIFRYILPEINTLTEPIIENVKKEHYDVTEEYGVVINNILQYILKEKHVFNKLLANSNLENINQVDYDTPAELTRVCCSFLNRIKIHYQKSINELFAGFLKRGSLCIAYVFVLKYRERIFPSYSIFNPFLLSSAFLGTTVLGIGVLSKQWRMSIQLKDTIDTATVVRDKMYKITDNIHNLHSYKYAVTKDYDSMTDLAKGTIYSMLDLENKILAVI</sequence>